<dbReference type="EMBL" id="RRYP01010633">
    <property type="protein sequence ID" value="TNV78264.1"/>
    <property type="molecule type" value="Genomic_DNA"/>
</dbReference>
<keyword evidence="1" id="KW-0812">Transmembrane</keyword>
<feature type="transmembrane region" description="Helical" evidence="1">
    <location>
        <begin position="65"/>
        <end position="85"/>
    </location>
</feature>
<dbReference type="Pfam" id="PF03134">
    <property type="entry name" value="TB2_DP1_HVA22"/>
    <property type="match status" value="1"/>
</dbReference>
<evidence type="ECO:0000313" key="2">
    <source>
        <dbReference type="EMBL" id="TNV78264.1"/>
    </source>
</evidence>
<evidence type="ECO:0000313" key="3">
    <source>
        <dbReference type="Proteomes" id="UP000785679"/>
    </source>
</evidence>
<gene>
    <name evidence="2" type="ORF">FGO68_gene4808</name>
</gene>
<accession>A0A8J8NQ18</accession>
<keyword evidence="1" id="KW-0472">Membrane</keyword>
<sequence>MVQSFALALSPETGGPFQFTCLTLLLLIDLFCGLLFPIYETLYYLRYYRYKRQYFPAVTHWTTYWVFYALLHLLQRLLYFFPFAYEIRVLATLLMAHPKIQAASLIYNFLVTNPLITIKMIDARNRMRDWLDKQVLPKLQGYRLY</sequence>
<dbReference type="OrthoDB" id="10009287at2759"/>
<keyword evidence="3" id="KW-1185">Reference proteome</keyword>
<reference evidence="2" key="1">
    <citation type="submission" date="2019-06" db="EMBL/GenBank/DDBJ databases">
        <authorList>
            <person name="Zheng W."/>
        </authorList>
    </citation>
    <scope>NUCLEOTIDE SEQUENCE</scope>
    <source>
        <strain evidence="2">QDHG01</strain>
    </source>
</reference>
<feature type="transmembrane region" description="Helical" evidence="1">
    <location>
        <begin position="17"/>
        <end position="45"/>
    </location>
</feature>
<comment type="caution">
    <text evidence="2">The sequence shown here is derived from an EMBL/GenBank/DDBJ whole genome shotgun (WGS) entry which is preliminary data.</text>
</comment>
<dbReference type="AlphaFoldDB" id="A0A8J8NQ18"/>
<name>A0A8J8NQ18_HALGN</name>
<proteinExistence type="predicted"/>
<dbReference type="Proteomes" id="UP000785679">
    <property type="component" value="Unassembled WGS sequence"/>
</dbReference>
<feature type="transmembrane region" description="Helical" evidence="1">
    <location>
        <begin position="105"/>
        <end position="121"/>
    </location>
</feature>
<evidence type="ECO:0000256" key="1">
    <source>
        <dbReference type="SAM" id="Phobius"/>
    </source>
</evidence>
<organism evidence="2 3">
    <name type="scientific">Halteria grandinella</name>
    <dbReference type="NCBI Taxonomy" id="5974"/>
    <lineage>
        <taxon>Eukaryota</taxon>
        <taxon>Sar</taxon>
        <taxon>Alveolata</taxon>
        <taxon>Ciliophora</taxon>
        <taxon>Intramacronucleata</taxon>
        <taxon>Spirotrichea</taxon>
        <taxon>Stichotrichia</taxon>
        <taxon>Sporadotrichida</taxon>
        <taxon>Halteriidae</taxon>
        <taxon>Halteria</taxon>
    </lineage>
</organism>
<dbReference type="InterPro" id="IPR004345">
    <property type="entry name" value="TB2_DP1_HVA22"/>
</dbReference>
<keyword evidence="1" id="KW-1133">Transmembrane helix</keyword>
<protein>
    <submittedName>
        <fullName evidence="2">Uncharacterized protein</fullName>
    </submittedName>
</protein>